<dbReference type="InterPro" id="IPR017871">
    <property type="entry name" value="ABC_transporter-like_CS"/>
</dbReference>
<dbReference type="KEGG" id="mps:MPTP_0370"/>
<dbReference type="PANTHER" id="PTHR42939:SF1">
    <property type="entry name" value="ABC TRANSPORTER ATP-BINDING PROTEIN ALBC-RELATED"/>
    <property type="match status" value="1"/>
</dbReference>
<evidence type="ECO:0000256" key="2">
    <source>
        <dbReference type="ARBA" id="ARBA00022741"/>
    </source>
</evidence>
<keyword evidence="3 5" id="KW-0067">ATP-binding</keyword>
<dbReference type="EMBL" id="AP012200">
    <property type="protein sequence ID" value="BAK20853.1"/>
    <property type="molecule type" value="Genomic_DNA"/>
</dbReference>
<dbReference type="RefSeq" id="WP_013773291.1">
    <property type="nucleotide sequence ID" value="NC_015516.1"/>
</dbReference>
<organism evidence="5 6">
    <name type="scientific">Melissococcus plutonius (strain ATCC 35311 / DSM 29964 / CIP 104052 / LMG 20360 / NCIMB 702443)</name>
    <dbReference type="NCBI Taxonomy" id="940190"/>
    <lineage>
        <taxon>Bacteria</taxon>
        <taxon>Bacillati</taxon>
        <taxon>Bacillota</taxon>
        <taxon>Bacilli</taxon>
        <taxon>Lactobacillales</taxon>
        <taxon>Enterococcaceae</taxon>
        <taxon>Melissococcus</taxon>
    </lineage>
</organism>
<dbReference type="SUPFAM" id="SSF52540">
    <property type="entry name" value="P-loop containing nucleoside triphosphate hydrolases"/>
    <property type="match status" value="1"/>
</dbReference>
<dbReference type="PROSITE" id="PS00211">
    <property type="entry name" value="ABC_TRANSPORTER_1"/>
    <property type="match status" value="1"/>
</dbReference>
<dbReference type="Pfam" id="PF00005">
    <property type="entry name" value="ABC_tran"/>
    <property type="match status" value="1"/>
</dbReference>
<evidence type="ECO:0000313" key="5">
    <source>
        <dbReference type="EMBL" id="BAK20853.1"/>
    </source>
</evidence>
<evidence type="ECO:0000256" key="3">
    <source>
        <dbReference type="ARBA" id="ARBA00022840"/>
    </source>
</evidence>
<keyword evidence="6" id="KW-1185">Reference proteome</keyword>
<name>F3Y8M5_MELPT</name>
<dbReference type="PROSITE" id="PS50893">
    <property type="entry name" value="ABC_TRANSPORTER_2"/>
    <property type="match status" value="1"/>
</dbReference>
<protein>
    <submittedName>
        <fullName evidence="5">ABC transporter ATP-binding protein</fullName>
    </submittedName>
</protein>
<dbReference type="HOGENOM" id="CLU_000604_1_2_9"/>
<reference key="2">
    <citation type="submission" date="2011-04" db="EMBL/GenBank/DDBJ databases">
        <title>Whole genome sequence of Melissococcus plutonius ATCC 35311.</title>
        <authorList>
            <person name="Okumura K."/>
            <person name="Arai R."/>
            <person name="Osaki M."/>
            <person name="Okura M."/>
            <person name="Kirikae T."/>
            <person name="Takamatsu D."/>
            <person name="Akiyama T."/>
        </authorList>
    </citation>
    <scope>NUCLEOTIDE SEQUENCE</scope>
    <source>
        <strain>ATCC 35311</strain>
    </source>
</reference>
<dbReference type="InterPro" id="IPR027417">
    <property type="entry name" value="P-loop_NTPase"/>
</dbReference>
<evidence type="ECO:0000259" key="4">
    <source>
        <dbReference type="PROSITE" id="PS50893"/>
    </source>
</evidence>
<dbReference type="InterPro" id="IPR003593">
    <property type="entry name" value="AAA+_ATPase"/>
</dbReference>
<dbReference type="GO" id="GO:0005524">
    <property type="term" value="F:ATP binding"/>
    <property type="evidence" value="ECO:0007669"/>
    <property type="project" value="UniProtKB-KW"/>
</dbReference>
<dbReference type="Gene3D" id="3.40.50.300">
    <property type="entry name" value="P-loop containing nucleotide triphosphate hydrolases"/>
    <property type="match status" value="1"/>
</dbReference>
<gene>
    <name evidence="5" type="ordered locus">MPTP_0370</name>
</gene>
<accession>F3Y8M5</accession>
<dbReference type="GO" id="GO:0016887">
    <property type="term" value="F:ATP hydrolysis activity"/>
    <property type="evidence" value="ECO:0007669"/>
    <property type="project" value="InterPro"/>
</dbReference>
<dbReference type="OrthoDB" id="9804819at2"/>
<dbReference type="STRING" id="940190.MPTP_0370"/>
<sequence length="296" mass="33351">MEISIDNLIKFYTNESVVLKGINTNLKNGITGLIGPNGAGKSTLIKILVGLEKVSSGHIHYLDHSEPSFNLKASLGYVPQNFQLPNNLTGEEFLDFMSTAKGIGYRTAKQNSLQLLDLLNLTQVARKRISTYSGGMKQRLGIAQSLLNHPKLLILDESTVGLDPDERLNLKHIMTELAENTVILLSTHIVSDIESVANHIIILDQGEIQVQGNTDALLKTIDGKVWELTVSPEEYQNKQQEYFIINTFHKQNKIEMRVISKKQPKDEANLIYPTLEDLYLYHIRYKKANREKQVAL</sequence>
<keyword evidence="1" id="KW-0813">Transport</keyword>
<proteinExistence type="predicted"/>
<evidence type="ECO:0000256" key="1">
    <source>
        <dbReference type="ARBA" id="ARBA00022448"/>
    </source>
</evidence>
<keyword evidence="2" id="KW-0547">Nucleotide-binding</keyword>
<dbReference type="SMART" id="SM00382">
    <property type="entry name" value="AAA"/>
    <property type="match status" value="1"/>
</dbReference>
<dbReference type="Proteomes" id="UP000008456">
    <property type="component" value="Chromosome"/>
</dbReference>
<dbReference type="AlphaFoldDB" id="F3Y8M5"/>
<feature type="domain" description="ABC transporter" evidence="4">
    <location>
        <begin position="3"/>
        <end position="230"/>
    </location>
</feature>
<evidence type="ECO:0000313" key="6">
    <source>
        <dbReference type="Proteomes" id="UP000008456"/>
    </source>
</evidence>
<reference evidence="5 6" key="1">
    <citation type="journal article" date="2011" name="J. Bacteriol.">
        <title>Complete genome sequence of Melissococcus plutonius ATCC 35311.</title>
        <authorList>
            <person name="Okumura K."/>
            <person name="Arai R."/>
            <person name="Okura M."/>
            <person name="Kirikae T."/>
            <person name="Takamatsu D."/>
            <person name="Osaki M."/>
            <person name="Miyoshi-Akiyama T."/>
        </authorList>
    </citation>
    <scope>NUCLEOTIDE SEQUENCE [LARGE SCALE GENOMIC DNA]</scope>
    <source>
        <strain evidence="6">ATCC 35311 / CIP 104052 / LMG 20360 / NCIMB 702443</strain>
    </source>
</reference>
<dbReference type="InterPro" id="IPR003439">
    <property type="entry name" value="ABC_transporter-like_ATP-bd"/>
</dbReference>
<dbReference type="InterPro" id="IPR051782">
    <property type="entry name" value="ABC_Transporter_VariousFunc"/>
</dbReference>
<dbReference type="PANTHER" id="PTHR42939">
    <property type="entry name" value="ABC TRANSPORTER ATP-BINDING PROTEIN ALBC-RELATED"/>
    <property type="match status" value="1"/>
</dbReference>